<dbReference type="EMBL" id="AMLP01000286">
    <property type="protein sequence ID" value="ELS50277.1"/>
    <property type="molecule type" value="Genomic_DNA"/>
</dbReference>
<accession>L8P4Q7</accession>
<sequence length="81" mass="8982">MTVLRAHRIGIGLWADLVHLHRTTRADLILVHHAELPDDLTHLLRHCDHRIIDTFAEMEKLHPPAAAPESVSATSGNAISV</sequence>
<evidence type="ECO:0000313" key="1">
    <source>
        <dbReference type="EMBL" id="ELS50277.1"/>
    </source>
</evidence>
<proteinExistence type="predicted"/>
<dbReference type="PATRIC" id="fig|1160705.3.peg.8653"/>
<organism evidence="1 2">
    <name type="scientific">Streptomyces viridochromogenes Tue57</name>
    <dbReference type="NCBI Taxonomy" id="1160705"/>
    <lineage>
        <taxon>Bacteria</taxon>
        <taxon>Bacillati</taxon>
        <taxon>Actinomycetota</taxon>
        <taxon>Actinomycetes</taxon>
        <taxon>Kitasatosporales</taxon>
        <taxon>Streptomycetaceae</taxon>
        <taxon>Streptomyces</taxon>
    </lineage>
</organism>
<comment type="caution">
    <text evidence="1">The sequence shown here is derived from an EMBL/GenBank/DDBJ whole genome shotgun (WGS) entry which is preliminary data.</text>
</comment>
<gene>
    <name evidence="1" type="ORF">STVIR_8757</name>
</gene>
<evidence type="ECO:0000313" key="2">
    <source>
        <dbReference type="Proteomes" id="UP000011205"/>
    </source>
</evidence>
<dbReference type="AlphaFoldDB" id="L8P4Q7"/>
<reference evidence="1 2" key="1">
    <citation type="journal article" date="2013" name="Genome Announc.">
        <title>Draft Genome Sequence of Streptomyces viridochromogenes Strain Tu57, Producer of Avilamycin.</title>
        <authorList>
            <person name="Gruning B.A."/>
            <person name="Erxleben A."/>
            <person name="Hahnlein A."/>
            <person name="Gunther S."/>
        </authorList>
    </citation>
    <scope>NUCLEOTIDE SEQUENCE [LARGE SCALE GENOMIC DNA]</scope>
    <source>
        <strain evidence="1 2">Tue57</strain>
    </source>
</reference>
<protein>
    <submittedName>
        <fullName evidence="1">Uncharacterized protein</fullName>
    </submittedName>
</protein>
<name>L8P4Q7_STRVR</name>
<dbReference type="Proteomes" id="UP000011205">
    <property type="component" value="Unassembled WGS sequence"/>
</dbReference>